<dbReference type="PROSITE" id="PS50943">
    <property type="entry name" value="HTH_CROC1"/>
    <property type="match status" value="1"/>
</dbReference>
<dbReference type="GO" id="GO:0003677">
    <property type="term" value="F:DNA binding"/>
    <property type="evidence" value="ECO:0007669"/>
    <property type="project" value="UniProtKB-KW"/>
</dbReference>
<sequence length="71" mass="7837">MNQIAEERKRIGVTQADLANKLHWSQSRIGNYESGTRTPDLHTSRKIVQALNELGGNCSLDSVFPPESKAA</sequence>
<proteinExistence type="predicted"/>
<evidence type="ECO:0000313" key="4">
    <source>
        <dbReference type="Proteomes" id="UP001182355"/>
    </source>
</evidence>
<dbReference type="RefSeq" id="WP_050322448.1">
    <property type="nucleotide sequence ID" value="NZ_CFLA01000048.1"/>
</dbReference>
<feature type="domain" description="HTH cro/C1-type" evidence="2">
    <location>
        <begin position="4"/>
        <end position="52"/>
    </location>
</feature>
<dbReference type="Gene3D" id="1.10.260.40">
    <property type="entry name" value="lambda repressor-like DNA-binding domains"/>
    <property type="match status" value="1"/>
</dbReference>
<dbReference type="PANTHER" id="PTHR46558">
    <property type="entry name" value="TRACRIPTIONAL REGULATORY PROTEIN-RELATED-RELATED"/>
    <property type="match status" value="1"/>
</dbReference>
<dbReference type="Pfam" id="PF01381">
    <property type="entry name" value="HTH_3"/>
    <property type="match status" value="1"/>
</dbReference>
<keyword evidence="1" id="KW-0238">DNA-binding</keyword>
<dbReference type="SUPFAM" id="SSF47413">
    <property type="entry name" value="lambda repressor-like DNA-binding domains"/>
    <property type="match status" value="1"/>
</dbReference>
<protein>
    <submittedName>
        <fullName evidence="3">Helix-turn-helix transcriptional regulator</fullName>
    </submittedName>
</protein>
<organism evidence="3 4">
    <name type="scientific">Yersinia enterocolitica</name>
    <dbReference type="NCBI Taxonomy" id="630"/>
    <lineage>
        <taxon>Bacteria</taxon>
        <taxon>Pseudomonadati</taxon>
        <taxon>Pseudomonadota</taxon>
        <taxon>Gammaproteobacteria</taxon>
        <taxon>Enterobacterales</taxon>
        <taxon>Yersiniaceae</taxon>
        <taxon>Yersinia</taxon>
    </lineage>
</organism>
<dbReference type="SMART" id="SM00530">
    <property type="entry name" value="HTH_XRE"/>
    <property type="match status" value="1"/>
</dbReference>
<gene>
    <name evidence="3" type="ORF">RSF11_004363</name>
</gene>
<dbReference type="PANTHER" id="PTHR46558:SF4">
    <property type="entry name" value="DNA-BIDING PHAGE PROTEIN"/>
    <property type="match status" value="1"/>
</dbReference>
<dbReference type="InterPro" id="IPR001387">
    <property type="entry name" value="Cro/C1-type_HTH"/>
</dbReference>
<dbReference type="EMBL" id="ABNAVX010000054">
    <property type="protein sequence ID" value="ELI8104585.1"/>
    <property type="molecule type" value="Genomic_DNA"/>
</dbReference>
<dbReference type="GeneID" id="75142100"/>
<reference evidence="3" key="1">
    <citation type="submission" date="2023-02" db="EMBL/GenBank/DDBJ databases">
        <authorList>
            <person name="Ashton P.M."/>
            <person name="Dallman T."/>
            <person name="Nair S."/>
            <person name="De Pinna E."/>
            <person name="Peters T."/>
            <person name="Grant K."/>
        </authorList>
    </citation>
    <scope>NUCLEOTIDE SEQUENCE</scope>
    <source>
        <strain evidence="3">01103883</strain>
    </source>
</reference>
<dbReference type="Proteomes" id="UP001182355">
    <property type="component" value="Unassembled WGS sequence"/>
</dbReference>
<evidence type="ECO:0000256" key="1">
    <source>
        <dbReference type="ARBA" id="ARBA00023125"/>
    </source>
</evidence>
<dbReference type="CDD" id="cd00093">
    <property type="entry name" value="HTH_XRE"/>
    <property type="match status" value="1"/>
</dbReference>
<name>A0AAD2Z6K2_YEREN</name>
<comment type="caution">
    <text evidence="3">The sequence shown here is derived from an EMBL/GenBank/DDBJ whole genome shotgun (WGS) entry which is preliminary data.</text>
</comment>
<evidence type="ECO:0000259" key="2">
    <source>
        <dbReference type="PROSITE" id="PS50943"/>
    </source>
</evidence>
<accession>A0AAD2Z6K2</accession>
<dbReference type="InterPro" id="IPR010982">
    <property type="entry name" value="Lambda_DNA-bd_dom_sf"/>
</dbReference>
<evidence type="ECO:0000313" key="3">
    <source>
        <dbReference type="EMBL" id="ELI8104585.1"/>
    </source>
</evidence>
<dbReference type="AlphaFoldDB" id="A0AAD2Z6K2"/>